<dbReference type="InterPro" id="IPR043128">
    <property type="entry name" value="Rev_trsase/Diguanyl_cyclase"/>
</dbReference>
<dbReference type="GO" id="GO:0017125">
    <property type="term" value="F:deoxycytidyl transferase activity"/>
    <property type="evidence" value="ECO:0007669"/>
    <property type="project" value="TreeGrafter"/>
</dbReference>
<dbReference type="PANTHER" id="PTHR45990">
    <property type="entry name" value="DNA REPAIR PROTEIN REV1"/>
    <property type="match status" value="1"/>
</dbReference>
<dbReference type="OrthoDB" id="427711at2759"/>
<dbReference type="Gene3D" id="3.40.50.10190">
    <property type="entry name" value="BRCT domain"/>
    <property type="match status" value="1"/>
</dbReference>
<dbReference type="PROSITE" id="PS50172">
    <property type="entry name" value="BRCT"/>
    <property type="match status" value="1"/>
</dbReference>
<comment type="subcellular location">
    <subcellularLocation>
        <location evidence="1 13">Nucleus</location>
    </subcellularLocation>
</comment>
<evidence type="ECO:0000256" key="5">
    <source>
        <dbReference type="ARBA" id="ARBA00022679"/>
    </source>
</evidence>
<dbReference type="Gene3D" id="6.10.250.1630">
    <property type="match status" value="1"/>
</dbReference>
<feature type="compositionally biased region" description="Basic and acidic residues" evidence="15">
    <location>
        <begin position="218"/>
        <end position="249"/>
    </location>
</feature>
<dbReference type="SUPFAM" id="SSF52113">
    <property type="entry name" value="BRCT domain"/>
    <property type="match status" value="1"/>
</dbReference>
<dbReference type="InterPro" id="IPR001126">
    <property type="entry name" value="UmuC"/>
</dbReference>
<evidence type="ECO:0000256" key="11">
    <source>
        <dbReference type="ARBA" id="ARBA00023204"/>
    </source>
</evidence>
<evidence type="ECO:0000256" key="7">
    <source>
        <dbReference type="ARBA" id="ARBA00022723"/>
    </source>
</evidence>
<evidence type="ECO:0000313" key="18">
    <source>
        <dbReference type="Proteomes" id="UP000504606"/>
    </source>
</evidence>
<feature type="region of interest" description="Disordered" evidence="15">
    <location>
        <begin position="146"/>
        <end position="166"/>
    </location>
</feature>
<dbReference type="PANTHER" id="PTHR45990:SF1">
    <property type="entry name" value="DNA REPAIR PROTEIN REV1"/>
    <property type="match status" value="1"/>
</dbReference>
<evidence type="ECO:0000256" key="15">
    <source>
        <dbReference type="SAM" id="MobiDB-lite"/>
    </source>
</evidence>
<dbReference type="CTD" id="51455"/>
<dbReference type="GO" id="GO:0070987">
    <property type="term" value="P:error-free translesion synthesis"/>
    <property type="evidence" value="ECO:0007669"/>
    <property type="project" value="TreeGrafter"/>
</dbReference>
<dbReference type="Gene3D" id="3.30.70.270">
    <property type="match status" value="2"/>
</dbReference>
<dbReference type="GO" id="GO:0003684">
    <property type="term" value="F:damaged DNA binding"/>
    <property type="evidence" value="ECO:0007669"/>
    <property type="project" value="UniProtKB-UniRule"/>
</dbReference>
<feature type="binding site" evidence="14">
    <location>
        <position position="349"/>
    </location>
    <ligand>
        <name>Mg(2+)</name>
        <dbReference type="ChEBI" id="CHEBI:18420"/>
        <label>1</label>
    </ligand>
</feature>
<keyword evidence="9 14" id="KW-0460">Magnesium</keyword>
<dbReference type="Pfam" id="PF00817">
    <property type="entry name" value="IMS"/>
    <property type="match status" value="2"/>
</dbReference>
<dbReference type="SUPFAM" id="SSF100879">
    <property type="entry name" value="Lesion bypass DNA polymerase (Y-family), little finger domain"/>
    <property type="match status" value="1"/>
</dbReference>
<feature type="domain" description="BRCT" evidence="16">
    <location>
        <begin position="47"/>
        <end position="136"/>
    </location>
</feature>
<feature type="binding site" evidence="14">
    <location>
        <position position="497"/>
    </location>
    <ligand>
        <name>Mg(2+)</name>
        <dbReference type="ChEBI" id="CHEBI:18420"/>
        <label>1</label>
    </ligand>
</feature>
<proteinExistence type="inferred from homology"/>
<feature type="binding site" evidence="14">
    <location>
        <position position="496"/>
    </location>
    <ligand>
        <name>Mg(2+)</name>
        <dbReference type="ChEBI" id="CHEBI:18420"/>
        <label>1</label>
    </ligand>
</feature>
<evidence type="ECO:0000256" key="12">
    <source>
        <dbReference type="ARBA" id="ARBA00023242"/>
    </source>
</evidence>
<dbReference type="PIRSF" id="PIRSF036573">
    <property type="entry name" value="REV1"/>
    <property type="match status" value="1"/>
</dbReference>
<dbReference type="SUPFAM" id="SSF56672">
    <property type="entry name" value="DNA/RNA polymerases"/>
    <property type="match status" value="1"/>
</dbReference>
<dbReference type="InterPro" id="IPR043502">
    <property type="entry name" value="DNA/RNA_pol_sf"/>
</dbReference>
<dbReference type="GeneID" id="113207987"/>
<evidence type="ECO:0000256" key="4">
    <source>
        <dbReference type="ARBA" id="ARBA00022634"/>
    </source>
</evidence>
<dbReference type="SMART" id="SM00292">
    <property type="entry name" value="BRCT"/>
    <property type="match status" value="1"/>
</dbReference>
<evidence type="ECO:0000256" key="3">
    <source>
        <dbReference type="ARBA" id="ARBA00020399"/>
    </source>
</evidence>
<evidence type="ECO:0000256" key="13">
    <source>
        <dbReference type="PIRNR" id="PIRNR036573"/>
    </source>
</evidence>
<dbReference type="Pfam" id="PF00533">
    <property type="entry name" value="BRCT"/>
    <property type="match status" value="1"/>
</dbReference>
<feature type="region of interest" description="Disordered" evidence="15">
    <location>
        <begin position="772"/>
        <end position="796"/>
    </location>
</feature>
<keyword evidence="10 13" id="KW-0238">DNA-binding</keyword>
<reference evidence="19 20" key="1">
    <citation type="submission" date="2025-04" db="UniProtKB">
        <authorList>
            <consortium name="RefSeq"/>
        </authorList>
    </citation>
    <scope>IDENTIFICATION</scope>
    <source>
        <tissue evidence="19 20">Whole organism</tissue>
    </source>
</reference>
<dbReference type="InterPro" id="IPR038401">
    <property type="entry name" value="Rev1_C_sf"/>
</dbReference>
<dbReference type="GO" id="GO:0042276">
    <property type="term" value="P:error-prone translesion synthesis"/>
    <property type="evidence" value="ECO:0007669"/>
    <property type="project" value="InterPro"/>
</dbReference>
<evidence type="ECO:0000259" key="17">
    <source>
        <dbReference type="PROSITE" id="PS50173"/>
    </source>
</evidence>
<evidence type="ECO:0000313" key="19">
    <source>
        <dbReference type="RefSeq" id="XP_026280569.1"/>
    </source>
</evidence>
<dbReference type="Pfam" id="PF21999">
    <property type="entry name" value="IMS_HHH_1"/>
    <property type="match status" value="1"/>
</dbReference>
<dbReference type="Proteomes" id="UP000504606">
    <property type="component" value="Unplaced"/>
</dbReference>
<accession>A0A6J1SH82</accession>
<evidence type="ECO:0000256" key="6">
    <source>
        <dbReference type="ARBA" id="ARBA00022695"/>
    </source>
</evidence>
<name>A0A6J1SH82_FRAOC</name>
<dbReference type="Gene3D" id="3.30.1490.100">
    <property type="entry name" value="DNA polymerase, Y-family, little finger domain"/>
    <property type="match status" value="1"/>
</dbReference>
<dbReference type="InterPro" id="IPR001357">
    <property type="entry name" value="BRCT_dom"/>
</dbReference>
<dbReference type="GO" id="GO:0005634">
    <property type="term" value="C:nucleus"/>
    <property type="evidence" value="ECO:0007669"/>
    <property type="project" value="UniProtKB-SubCell"/>
</dbReference>
<dbReference type="GO" id="GO:0006281">
    <property type="term" value="P:DNA repair"/>
    <property type="evidence" value="ECO:0007669"/>
    <property type="project" value="UniProtKB-KW"/>
</dbReference>
<keyword evidence="6 13" id="KW-0548">Nucleotidyltransferase</keyword>
<dbReference type="CDD" id="cd01701">
    <property type="entry name" value="PolY_Rev1"/>
    <property type="match status" value="1"/>
</dbReference>
<keyword evidence="5 13" id="KW-0808">Transferase</keyword>
<organism evidence="18 19">
    <name type="scientific">Frankliniella occidentalis</name>
    <name type="common">Western flower thrips</name>
    <name type="synonym">Euthrips occidentalis</name>
    <dbReference type="NCBI Taxonomy" id="133901"/>
    <lineage>
        <taxon>Eukaryota</taxon>
        <taxon>Metazoa</taxon>
        <taxon>Ecdysozoa</taxon>
        <taxon>Arthropoda</taxon>
        <taxon>Hexapoda</taxon>
        <taxon>Insecta</taxon>
        <taxon>Pterygota</taxon>
        <taxon>Neoptera</taxon>
        <taxon>Paraneoptera</taxon>
        <taxon>Thysanoptera</taxon>
        <taxon>Terebrantia</taxon>
        <taxon>Thripoidea</taxon>
        <taxon>Thripidae</taxon>
        <taxon>Frankliniella</taxon>
    </lineage>
</organism>
<feature type="compositionally biased region" description="Polar residues" evidence="15">
    <location>
        <begin position="781"/>
        <end position="794"/>
    </location>
</feature>
<dbReference type="Pfam" id="PF14377">
    <property type="entry name" value="UBM"/>
    <property type="match status" value="2"/>
</dbReference>
<dbReference type="EC" id="2.7.7.-" evidence="13"/>
<dbReference type="Pfam" id="PF11799">
    <property type="entry name" value="IMS_C"/>
    <property type="match status" value="1"/>
</dbReference>
<dbReference type="Gene3D" id="6.10.250.1490">
    <property type="match status" value="1"/>
</dbReference>
<sequence>MNKKRQRAEIGGDNGFEEWGGYMNAKKSKLHGQFLEQAKKQGQEHSDTTDIFKGVSVFVNGYTVPSADEIKRIMMVNGGVYHHYFSTQHTTHIIASNLPDVKIKQLKNLHINIVKPEWITACLNASLQVDFRPYLLYSHQSKTQPSIRSFAGPAASTSTSKDHELPIELGGHDTVQQDEDSAMLENSNCKADDAGYDSEDLFASPEDIRANKSTVTELSERDPKAESSDSRANKSTETELSERDPKAETSKSNNNARCATDPNFLSEFYNNSRLHHISTMGAMFKQFVLELRQKKSEFSGLKRLRDWKKTNSCRKPTTFEEEDDFEDCLEDNNFKPAASVNGKIIMHIDMDCFFVSVGLRRYPHLKGKPVAVTHSKGNGAIAHTGSDRKSEFNLYKERLESKLKNKSNLDDDGALQDRVAWMNGIDENDSMAEIASCSYEARQKGLKNGMFVGAALKLCPDLKVIPYDFDGYNEVAKSLYNTVASYTTDIEAVSCDEMFVDCTEVLRKTECTPIEFGAFLRREIKEKTQCTASTGFGSNRLLARLATRKAKPDGMFHLEPSLAVEFMKAVEVKDLPGVGRTMTSRLHSKGVFTCGDLQNLPKAEVTELGDKTGALLYKLCRGQDDRPLNFEHQRKSVSAEVNYGIRFKTEKEADAFIHQLSGEVQTRLSEAKVKGSCITLKLLIRAKNAPTETAKFMGHGVCDNITRSSTLSRPVCDADTIAGEVLQMMKKLNVNPCDLRGIGIQISRLESLISTSSGGLDKFILKNVSNPISKSPPKLTDQPTTSKENSTLSKISPRKSKMLAVKGIVGIDKFMKAKKKTTRKDDVTKLPPANDLDLEVLEALPDDIRNEVLEAYSSDTKNGVSHGSSSSIHTNNVKVGKTSELHGNTSLCANMDVSYSQVDPTFLEALPSDMRKELENDFRLRKDQKEKEKKLKLIAHLDDAKPGPSHAYEIPYCYRKKSILGAFISKSTDVKNIIREWVSFETEPQPCDVHILEHYLCDLVHEKNIDDLFIIFKFFRRCVSMQSSSAWKRKFHDILHTVQTNMQHVYHSNLQVEDFEESS</sequence>
<evidence type="ECO:0000256" key="14">
    <source>
        <dbReference type="PIRSR" id="PIRSR036573-2"/>
    </source>
</evidence>
<comment type="function">
    <text evidence="13">Deoxycytidyl transferase involved in DNA repair. Transfers a dCMP residue from dCTP to the 3'-end of a DNA primer in a template-dependent reaction. May assist in the first step in the bypass of abasic lesions by the insertion of a nucleotide opposite the lesion. Required for normal induction of mutations by physical and chemical agents.</text>
</comment>
<dbReference type="PROSITE" id="PS50173">
    <property type="entry name" value="UMUC"/>
    <property type="match status" value="1"/>
</dbReference>
<evidence type="ECO:0000256" key="1">
    <source>
        <dbReference type="ARBA" id="ARBA00004123"/>
    </source>
</evidence>
<dbReference type="InterPro" id="IPR031991">
    <property type="entry name" value="Rev1_C"/>
</dbReference>
<gene>
    <name evidence="19 20" type="primary">LOC113207987</name>
</gene>
<dbReference type="KEGG" id="foc:113207987"/>
<evidence type="ECO:0000256" key="9">
    <source>
        <dbReference type="ARBA" id="ARBA00022842"/>
    </source>
</evidence>
<keyword evidence="11 13" id="KW-0234">DNA repair</keyword>
<dbReference type="InterPro" id="IPR036420">
    <property type="entry name" value="BRCT_dom_sf"/>
</dbReference>
<dbReference type="InterPro" id="IPR053848">
    <property type="entry name" value="IMS_HHH_1"/>
</dbReference>
<dbReference type="Gene3D" id="1.20.58.1280">
    <property type="entry name" value="DNA repair protein Rev1, C-terminal domain"/>
    <property type="match status" value="1"/>
</dbReference>
<dbReference type="FunFam" id="3.40.50.10190:FF:000011">
    <property type="entry name" value="DNA repair protein REV1"/>
    <property type="match status" value="1"/>
</dbReference>
<keyword evidence="12 13" id="KW-0539">Nucleus</keyword>
<dbReference type="InterPro" id="IPR036775">
    <property type="entry name" value="DNA_pol_Y-fam_lit_finger_sf"/>
</dbReference>
<dbReference type="InterPro" id="IPR025527">
    <property type="entry name" value="HUWE1/Rev1_UBM"/>
</dbReference>
<dbReference type="GO" id="GO:0003887">
    <property type="term" value="F:DNA-directed DNA polymerase activity"/>
    <property type="evidence" value="ECO:0007669"/>
    <property type="project" value="InterPro"/>
</dbReference>
<comment type="similarity">
    <text evidence="2 13">Belongs to the DNA polymerase type-Y family.</text>
</comment>
<evidence type="ECO:0000313" key="20">
    <source>
        <dbReference type="RefSeq" id="XP_052128252.1"/>
    </source>
</evidence>
<evidence type="ECO:0000259" key="16">
    <source>
        <dbReference type="PROSITE" id="PS50172"/>
    </source>
</evidence>
<dbReference type="InterPro" id="IPR017961">
    <property type="entry name" value="DNA_pol_Y-fam_little_finger"/>
</dbReference>
<dbReference type="AlphaFoldDB" id="A0A6J1SH82"/>
<evidence type="ECO:0000256" key="8">
    <source>
        <dbReference type="ARBA" id="ARBA00022763"/>
    </source>
</evidence>
<protein>
    <recommendedName>
        <fullName evidence="3 13">DNA repair protein REV1</fullName>
        <ecNumber evidence="13">2.7.7.-</ecNumber>
    </recommendedName>
</protein>
<dbReference type="RefSeq" id="XP_026280569.1">
    <property type="nucleotide sequence ID" value="XM_026424784.2"/>
</dbReference>
<keyword evidence="18" id="KW-1185">Reference proteome</keyword>
<keyword evidence="8 13" id="KW-0227">DNA damage</keyword>
<dbReference type="Gene3D" id="3.40.1170.60">
    <property type="match status" value="1"/>
</dbReference>
<comment type="cofactor">
    <cofactor evidence="14">
        <name>Mg(2+)</name>
        <dbReference type="ChEBI" id="CHEBI:18420"/>
    </cofactor>
    <text evidence="14">Binds 2 magnesium ions.</text>
</comment>
<keyword evidence="7 14" id="KW-0479">Metal-binding</keyword>
<dbReference type="Pfam" id="PF16727">
    <property type="entry name" value="REV1_C"/>
    <property type="match status" value="1"/>
</dbReference>
<evidence type="ECO:0000256" key="10">
    <source>
        <dbReference type="ARBA" id="ARBA00023125"/>
    </source>
</evidence>
<dbReference type="FunFam" id="3.30.1490.100:FF:000001">
    <property type="entry name" value="DNA repair protein REV1"/>
    <property type="match status" value="1"/>
</dbReference>
<dbReference type="InterPro" id="IPR012112">
    <property type="entry name" value="REV1"/>
</dbReference>
<dbReference type="RefSeq" id="XP_052128252.1">
    <property type="nucleotide sequence ID" value="XM_052272292.1"/>
</dbReference>
<feature type="region of interest" description="Disordered" evidence="15">
    <location>
        <begin position="202"/>
        <end position="257"/>
    </location>
</feature>
<feature type="domain" description="UmuC" evidence="17">
    <location>
        <begin position="345"/>
        <end position="579"/>
    </location>
</feature>
<evidence type="ECO:0000256" key="2">
    <source>
        <dbReference type="ARBA" id="ARBA00010945"/>
    </source>
</evidence>
<dbReference type="GO" id="GO:0046872">
    <property type="term" value="F:metal ion binding"/>
    <property type="evidence" value="ECO:0007669"/>
    <property type="project" value="UniProtKB-KW"/>
</dbReference>
<keyword evidence="4 13" id="KW-0237">DNA synthesis</keyword>
<dbReference type="Gene3D" id="1.10.150.20">
    <property type="entry name" value="5' to 3' exonuclease, C-terminal subdomain"/>
    <property type="match status" value="1"/>
</dbReference>
<dbReference type="CDD" id="cd17719">
    <property type="entry name" value="BRCT_Rev1"/>
    <property type="match status" value="1"/>
</dbReference>